<accession>A0A0B6ZHT8</accession>
<organism evidence="1">
    <name type="scientific">Arion vulgaris</name>
    <dbReference type="NCBI Taxonomy" id="1028688"/>
    <lineage>
        <taxon>Eukaryota</taxon>
        <taxon>Metazoa</taxon>
        <taxon>Spiralia</taxon>
        <taxon>Lophotrochozoa</taxon>
        <taxon>Mollusca</taxon>
        <taxon>Gastropoda</taxon>
        <taxon>Heterobranchia</taxon>
        <taxon>Euthyneura</taxon>
        <taxon>Panpulmonata</taxon>
        <taxon>Eupulmonata</taxon>
        <taxon>Stylommatophora</taxon>
        <taxon>Helicina</taxon>
        <taxon>Arionoidea</taxon>
        <taxon>Arionidae</taxon>
        <taxon>Arion</taxon>
    </lineage>
</organism>
<sequence length="130" mass="14863">MADNVDYSRRQSILPRDVESMTSGPNIRRMSRMDARPSIQYGLSGRRMSQFSRSSISGLSFGLKDFKAPVQLQNTYRMTPAANQKFQPKKAEDLMKSVLQSYLGGENTAPIYVVIWFSRYLMSLKAELRI</sequence>
<gene>
    <name evidence="1" type="primary">ORF64409</name>
</gene>
<name>A0A0B6ZHT8_9EUPU</name>
<reference evidence="1" key="1">
    <citation type="submission" date="2014-12" db="EMBL/GenBank/DDBJ databases">
        <title>Insight into the proteome of Arion vulgaris.</title>
        <authorList>
            <person name="Aradska J."/>
            <person name="Bulat T."/>
            <person name="Smidak R."/>
            <person name="Sarate P."/>
            <person name="Gangsoo J."/>
            <person name="Sialana F."/>
            <person name="Bilban M."/>
            <person name="Lubec G."/>
        </authorList>
    </citation>
    <scope>NUCLEOTIDE SEQUENCE</scope>
    <source>
        <tissue evidence="1">Skin</tissue>
    </source>
</reference>
<proteinExistence type="predicted"/>
<dbReference type="AlphaFoldDB" id="A0A0B6ZHT8"/>
<protein>
    <submittedName>
        <fullName evidence="1">Uncharacterized protein</fullName>
    </submittedName>
</protein>
<evidence type="ECO:0000313" key="1">
    <source>
        <dbReference type="EMBL" id="CEK67917.1"/>
    </source>
</evidence>
<dbReference type="EMBL" id="HACG01021052">
    <property type="protein sequence ID" value="CEK67917.1"/>
    <property type="molecule type" value="Transcribed_RNA"/>
</dbReference>